<evidence type="ECO:0000313" key="1">
    <source>
        <dbReference type="EMBL" id="BDT62010.1"/>
    </source>
</evidence>
<organism evidence="1">
    <name type="scientific">Penaeus monodon majanivirus B</name>
    <dbReference type="NCBI Taxonomy" id="2984272"/>
    <lineage>
        <taxon>Viruses</taxon>
        <taxon>Viruses incertae sedis</taxon>
        <taxon>Naldaviricetes</taxon>
        <taxon>Nimaviridae</taxon>
    </lineage>
</organism>
<name>A0A9C7BPP6_9VIRU</name>
<reference evidence="1" key="1">
    <citation type="submission" date="2022-10" db="EMBL/GenBank/DDBJ databases">
        <title>Genome sequences of endogenous nimaviruses in decapod crustaceans.</title>
        <authorList>
            <person name="Kawato S."/>
            <person name="Nozaki R."/>
            <person name="Kondo H."/>
            <person name="Hirono I."/>
        </authorList>
    </citation>
    <scope>NUCLEOTIDE SEQUENCE</scope>
    <source>
        <strain evidence="1">Mikawa2016</strain>
    </source>
</reference>
<sequence length="300" mass="35049">MMDNLMIVKQKKLILRHIVLIWLLMSSSLFIYSHEVYGQHLYGHEVNGQHLKMIKLDPKTTCQIIIRVNLDEEKEKNIMTCGFCDEPPVCDVCYDPPSCKHCNNSLMGSYRLYGHSEICEPISKIYFLKVKECVTEASDDMPDNRCYNKTYDVSLISKRSGKYHLVNKKVLQYQDIFYENVSNTTEEKFMYALNFDSMTLIRVPIGPDNSLITEKEFLQWAMKNHWPNATEGISCAFRSYRLPVDTVTDDDDDDDEIRFNSERVRFNNIIDTVANTRTKKCMCRCKKECEYVSVKVIEVD</sequence>
<protein>
    <submittedName>
        <fullName evidence="1">Uncharacterized protein</fullName>
    </submittedName>
</protein>
<proteinExistence type="predicted"/>
<accession>A0A9C7BPP6</accession>
<dbReference type="EMBL" id="LC738871">
    <property type="protein sequence ID" value="BDT62010.1"/>
    <property type="molecule type" value="Genomic_DNA"/>
</dbReference>